<evidence type="ECO:0000256" key="1">
    <source>
        <dbReference type="SAM" id="MobiDB-lite"/>
    </source>
</evidence>
<feature type="signal peptide" evidence="3">
    <location>
        <begin position="1"/>
        <end position="21"/>
    </location>
</feature>
<dbReference type="PANTHER" id="PTHR34558:SF9">
    <property type="entry name" value="F3L24.15 PROTEIN"/>
    <property type="match status" value="1"/>
</dbReference>
<evidence type="ECO:0000256" key="3">
    <source>
        <dbReference type="SAM" id="SignalP"/>
    </source>
</evidence>
<feature type="chain" id="PRO_5015122374" description="Transmembrane protein" evidence="3">
    <location>
        <begin position="22"/>
        <end position="169"/>
    </location>
</feature>
<name>A0A2P5CFX4_PARAD</name>
<dbReference type="Proteomes" id="UP000237105">
    <property type="component" value="Unassembled WGS sequence"/>
</dbReference>
<feature type="region of interest" description="Disordered" evidence="1">
    <location>
        <begin position="27"/>
        <end position="87"/>
    </location>
</feature>
<evidence type="ECO:0000313" key="5">
    <source>
        <dbReference type="Proteomes" id="UP000237105"/>
    </source>
</evidence>
<gene>
    <name evidence="4" type="ORF">PanWU01x14_156560</name>
</gene>
<dbReference type="EMBL" id="JXTB01000135">
    <property type="protein sequence ID" value="PON59937.1"/>
    <property type="molecule type" value="Genomic_DNA"/>
</dbReference>
<keyword evidence="3" id="KW-0732">Signal</keyword>
<protein>
    <recommendedName>
        <fullName evidence="6">Transmembrane protein</fullName>
    </recommendedName>
</protein>
<dbReference type="AlphaFoldDB" id="A0A2P5CFX4"/>
<evidence type="ECO:0000256" key="2">
    <source>
        <dbReference type="SAM" id="Phobius"/>
    </source>
</evidence>
<dbReference type="PANTHER" id="PTHR34558">
    <property type="entry name" value="EXPRESSED PROTEIN"/>
    <property type="match status" value="1"/>
</dbReference>
<keyword evidence="2" id="KW-0472">Membrane</keyword>
<feature type="compositionally biased region" description="Polar residues" evidence="1">
    <location>
        <begin position="56"/>
        <end position="65"/>
    </location>
</feature>
<sequence>MAQLLLLCLILSNAYLGQVQAQTMVQSSSEPLSNSPAPSPYEAKTPKTRKLGNHQPEVTKSSNVPAPSPSKGKAPQKEGKAQPSKESGLHQIPLGQMVEQNAGIHVQNVHVSKHHKSIDKSVAGGGVILGGLATTFLVAVFCYIRATGRHKNGAASSVPGSPATANATV</sequence>
<accession>A0A2P5CFX4</accession>
<reference evidence="5" key="1">
    <citation type="submission" date="2016-06" db="EMBL/GenBank/DDBJ databases">
        <title>Parallel loss of symbiosis genes in relatives of nitrogen-fixing non-legume Parasponia.</title>
        <authorList>
            <person name="Van Velzen R."/>
            <person name="Holmer R."/>
            <person name="Bu F."/>
            <person name="Rutten L."/>
            <person name="Van Zeijl A."/>
            <person name="Liu W."/>
            <person name="Santuari L."/>
            <person name="Cao Q."/>
            <person name="Sharma T."/>
            <person name="Shen D."/>
            <person name="Roswanjaya Y."/>
            <person name="Wardhani T."/>
            <person name="Kalhor M.S."/>
            <person name="Jansen J."/>
            <person name="Van den Hoogen J."/>
            <person name="Gungor B."/>
            <person name="Hartog M."/>
            <person name="Hontelez J."/>
            <person name="Verver J."/>
            <person name="Yang W.-C."/>
            <person name="Schijlen E."/>
            <person name="Repin R."/>
            <person name="Schilthuizen M."/>
            <person name="Schranz E."/>
            <person name="Heidstra R."/>
            <person name="Miyata K."/>
            <person name="Fedorova E."/>
            <person name="Kohlen W."/>
            <person name="Bisseling T."/>
            <person name="Smit S."/>
            <person name="Geurts R."/>
        </authorList>
    </citation>
    <scope>NUCLEOTIDE SEQUENCE [LARGE SCALE GENOMIC DNA]</scope>
    <source>
        <strain evidence="5">cv. WU1-14</strain>
    </source>
</reference>
<keyword evidence="2" id="KW-0812">Transmembrane</keyword>
<feature type="compositionally biased region" description="Polar residues" evidence="1">
    <location>
        <begin position="27"/>
        <end position="36"/>
    </location>
</feature>
<evidence type="ECO:0000313" key="4">
    <source>
        <dbReference type="EMBL" id="PON59937.1"/>
    </source>
</evidence>
<organism evidence="4 5">
    <name type="scientific">Parasponia andersonii</name>
    <name type="common">Sponia andersonii</name>
    <dbReference type="NCBI Taxonomy" id="3476"/>
    <lineage>
        <taxon>Eukaryota</taxon>
        <taxon>Viridiplantae</taxon>
        <taxon>Streptophyta</taxon>
        <taxon>Embryophyta</taxon>
        <taxon>Tracheophyta</taxon>
        <taxon>Spermatophyta</taxon>
        <taxon>Magnoliopsida</taxon>
        <taxon>eudicotyledons</taxon>
        <taxon>Gunneridae</taxon>
        <taxon>Pentapetalae</taxon>
        <taxon>rosids</taxon>
        <taxon>fabids</taxon>
        <taxon>Rosales</taxon>
        <taxon>Cannabaceae</taxon>
        <taxon>Parasponia</taxon>
    </lineage>
</organism>
<evidence type="ECO:0008006" key="6">
    <source>
        <dbReference type="Google" id="ProtNLM"/>
    </source>
</evidence>
<dbReference type="OrthoDB" id="686454at2759"/>
<keyword evidence="5" id="KW-1185">Reference proteome</keyword>
<proteinExistence type="predicted"/>
<comment type="caution">
    <text evidence="4">The sequence shown here is derived from an EMBL/GenBank/DDBJ whole genome shotgun (WGS) entry which is preliminary data.</text>
</comment>
<keyword evidence="2" id="KW-1133">Transmembrane helix</keyword>
<feature type="transmembrane region" description="Helical" evidence="2">
    <location>
        <begin position="122"/>
        <end position="144"/>
    </location>
</feature>